<protein>
    <submittedName>
        <fullName evidence="2">Uncharacterized protein</fullName>
    </submittedName>
</protein>
<accession>F2RVD7</accession>
<keyword evidence="3" id="KW-1185">Reference proteome</keyword>
<dbReference type="AlphaFoldDB" id="F2RVD7"/>
<evidence type="ECO:0000313" key="2">
    <source>
        <dbReference type="EMBL" id="EGD95286.1"/>
    </source>
</evidence>
<evidence type="ECO:0000313" key="3">
    <source>
        <dbReference type="Proteomes" id="UP000009172"/>
    </source>
</evidence>
<gene>
    <name evidence="2" type="ORF">TESG_08375</name>
</gene>
<proteinExistence type="predicted"/>
<evidence type="ECO:0000256" key="1">
    <source>
        <dbReference type="SAM" id="MobiDB-lite"/>
    </source>
</evidence>
<feature type="region of interest" description="Disordered" evidence="1">
    <location>
        <begin position="17"/>
        <end position="95"/>
    </location>
</feature>
<sequence>MPWAAVLSVLPHASQLAAPNGQQTASKRARDAITTPAHQQQEILDLGPGWPWQRASGRHGWTRSSISQLVPQSAARRDEEAGEGEQEERPWGLAG</sequence>
<feature type="compositionally biased region" description="Polar residues" evidence="1">
    <location>
        <begin position="62"/>
        <end position="71"/>
    </location>
</feature>
<name>F2RVD7_TRIT1</name>
<reference evidence="3" key="1">
    <citation type="journal article" date="2012" name="MBio">
        <title>Comparative genome analysis of Trichophyton rubrum and related dermatophytes reveals candidate genes involved in infection.</title>
        <authorList>
            <person name="Martinez D.A."/>
            <person name="Oliver B.G."/>
            <person name="Graeser Y."/>
            <person name="Goldberg J.M."/>
            <person name="Li W."/>
            <person name="Martinez-Rossi N.M."/>
            <person name="Monod M."/>
            <person name="Shelest E."/>
            <person name="Barton R.C."/>
            <person name="Birch E."/>
            <person name="Brakhage A.A."/>
            <person name="Chen Z."/>
            <person name="Gurr S.J."/>
            <person name="Heiman D."/>
            <person name="Heitman J."/>
            <person name="Kosti I."/>
            <person name="Rossi A."/>
            <person name="Saif S."/>
            <person name="Samalova M."/>
            <person name="Saunders C.W."/>
            <person name="Shea T."/>
            <person name="Summerbell R.C."/>
            <person name="Xu J."/>
            <person name="Young S."/>
            <person name="Zeng Q."/>
            <person name="Birren B.W."/>
            <person name="Cuomo C.A."/>
            <person name="White T.C."/>
        </authorList>
    </citation>
    <scope>NUCLEOTIDE SEQUENCE [LARGE SCALE GENOMIC DNA]</scope>
    <source>
        <strain evidence="3">CBS 112818</strain>
    </source>
</reference>
<dbReference type="EMBL" id="GG698487">
    <property type="protein sequence ID" value="EGD95286.1"/>
    <property type="molecule type" value="Genomic_DNA"/>
</dbReference>
<dbReference type="HOGENOM" id="CLU_2374295_0_0_1"/>
<dbReference type="Proteomes" id="UP000009172">
    <property type="component" value="Unassembled WGS sequence"/>
</dbReference>
<organism evidence="2 3">
    <name type="scientific">Trichophyton tonsurans (strain CBS 112818)</name>
    <name type="common">Scalp ringworm fungus</name>
    <dbReference type="NCBI Taxonomy" id="647933"/>
    <lineage>
        <taxon>Eukaryota</taxon>
        <taxon>Fungi</taxon>
        <taxon>Dikarya</taxon>
        <taxon>Ascomycota</taxon>
        <taxon>Pezizomycotina</taxon>
        <taxon>Eurotiomycetes</taxon>
        <taxon>Eurotiomycetidae</taxon>
        <taxon>Onygenales</taxon>
        <taxon>Arthrodermataceae</taxon>
        <taxon>Trichophyton</taxon>
    </lineage>
</organism>